<evidence type="ECO:0000256" key="2">
    <source>
        <dbReference type="ARBA" id="ARBA00023125"/>
    </source>
</evidence>
<dbReference type="InterPro" id="IPR009057">
    <property type="entry name" value="Homeodomain-like_sf"/>
</dbReference>
<feature type="transmembrane region" description="Helical" evidence="4">
    <location>
        <begin position="135"/>
        <end position="159"/>
    </location>
</feature>
<reference evidence="6 7" key="1">
    <citation type="submission" date="2018-07" db="EMBL/GenBank/DDBJ databases">
        <title>Complete genome sequence of Flavobacterium arcticum type strain SM1502T.</title>
        <authorList>
            <person name="Li Y."/>
            <person name="Li D.-D."/>
        </authorList>
    </citation>
    <scope>NUCLEOTIDE SEQUENCE [LARGE SCALE GENOMIC DNA]</scope>
    <source>
        <strain evidence="6 7">SM1502</strain>
    </source>
</reference>
<dbReference type="Pfam" id="PF12833">
    <property type="entry name" value="HTH_18"/>
    <property type="match status" value="1"/>
</dbReference>
<feature type="transmembrane region" description="Helical" evidence="4">
    <location>
        <begin position="171"/>
        <end position="195"/>
    </location>
</feature>
<protein>
    <submittedName>
        <fullName evidence="6">AraC family transcriptional regulator</fullName>
    </submittedName>
</protein>
<dbReference type="GO" id="GO:0043565">
    <property type="term" value="F:sequence-specific DNA binding"/>
    <property type="evidence" value="ECO:0007669"/>
    <property type="project" value="InterPro"/>
</dbReference>
<feature type="transmembrane region" description="Helical" evidence="4">
    <location>
        <begin position="201"/>
        <end position="222"/>
    </location>
</feature>
<dbReference type="Gene3D" id="1.10.10.60">
    <property type="entry name" value="Homeodomain-like"/>
    <property type="match status" value="2"/>
</dbReference>
<keyword evidence="4" id="KW-0472">Membrane</keyword>
<evidence type="ECO:0000313" key="7">
    <source>
        <dbReference type="Proteomes" id="UP000253951"/>
    </source>
</evidence>
<dbReference type="OrthoDB" id="9779074at2"/>
<organism evidence="6 7">
    <name type="scientific">Flavobacterium arcticum</name>
    <dbReference type="NCBI Taxonomy" id="1784713"/>
    <lineage>
        <taxon>Bacteria</taxon>
        <taxon>Pseudomonadati</taxon>
        <taxon>Bacteroidota</taxon>
        <taxon>Flavobacteriia</taxon>
        <taxon>Flavobacteriales</taxon>
        <taxon>Flavobacteriaceae</taxon>
        <taxon>Flavobacterium</taxon>
    </lineage>
</organism>
<dbReference type="InterPro" id="IPR018060">
    <property type="entry name" value="HTH_AraC"/>
</dbReference>
<dbReference type="PANTHER" id="PTHR43280">
    <property type="entry name" value="ARAC-FAMILY TRANSCRIPTIONAL REGULATOR"/>
    <property type="match status" value="1"/>
</dbReference>
<keyword evidence="2" id="KW-0238">DNA-binding</keyword>
<dbReference type="KEGG" id="fat:DVK85_00590"/>
<dbReference type="SMART" id="SM00342">
    <property type="entry name" value="HTH_ARAC"/>
    <property type="match status" value="1"/>
</dbReference>
<feature type="domain" description="HTH araC/xylS-type" evidence="5">
    <location>
        <begin position="268"/>
        <end position="372"/>
    </location>
</feature>
<feature type="transmembrane region" description="Helical" evidence="4">
    <location>
        <begin position="97"/>
        <end position="115"/>
    </location>
</feature>
<evidence type="ECO:0000259" key="5">
    <source>
        <dbReference type="PROSITE" id="PS01124"/>
    </source>
</evidence>
<gene>
    <name evidence="6" type="ORF">DVK85_00590</name>
</gene>
<dbReference type="Proteomes" id="UP000253951">
    <property type="component" value="Chromosome"/>
</dbReference>
<keyword evidence="4" id="KW-0812">Transmembrane</keyword>
<feature type="transmembrane region" description="Helical" evidence="4">
    <location>
        <begin position="34"/>
        <end position="53"/>
    </location>
</feature>
<proteinExistence type="predicted"/>
<name>A0A345H898_9FLAO</name>
<dbReference type="AlphaFoldDB" id="A0A345H898"/>
<keyword evidence="1" id="KW-0805">Transcription regulation</keyword>
<dbReference type="PROSITE" id="PS00041">
    <property type="entry name" value="HTH_ARAC_FAMILY_1"/>
    <property type="match status" value="1"/>
</dbReference>
<dbReference type="InterPro" id="IPR018062">
    <property type="entry name" value="HTH_AraC-typ_CS"/>
</dbReference>
<feature type="transmembrane region" description="Helical" evidence="4">
    <location>
        <begin position="65"/>
        <end position="85"/>
    </location>
</feature>
<keyword evidence="3" id="KW-0804">Transcription</keyword>
<feature type="transmembrane region" description="Helical" evidence="4">
    <location>
        <begin position="6"/>
        <end position="22"/>
    </location>
</feature>
<keyword evidence="4" id="KW-1133">Transmembrane helix</keyword>
<dbReference type="PANTHER" id="PTHR43280:SF29">
    <property type="entry name" value="ARAC-FAMILY TRANSCRIPTIONAL REGULATOR"/>
    <property type="match status" value="1"/>
</dbReference>
<evidence type="ECO:0000256" key="4">
    <source>
        <dbReference type="SAM" id="Phobius"/>
    </source>
</evidence>
<dbReference type="PROSITE" id="PS01124">
    <property type="entry name" value="HTH_ARAC_FAMILY_2"/>
    <property type="match status" value="1"/>
</dbReference>
<evidence type="ECO:0000256" key="1">
    <source>
        <dbReference type="ARBA" id="ARBA00023015"/>
    </source>
</evidence>
<keyword evidence="7" id="KW-1185">Reference proteome</keyword>
<sequence length="374" mass="43414">MIYTTLLNIAIFQGIILGIIILKSPLFKSIANKYLAYAIFTLSILLLNLVFEISEAFNTISFLRFFDHIEWAFLFPVFIFLFVVNQANHPVKNSKKLLWFFVPFSYSVIISILNTSYTVTDMYNITDLGIKLFEILNYIELFLVLTFIPAILIYTYSFIKFSKDEEEKQWLTLLCIIVSILLFSWVIAILLAIFLHYDILYVMKIIALFAAFLIHWTAYIGVYKYKLAKDKGGINILLNNSLLILNNDMSTEVIIKKESFTPDNQYFKKLEELCENQEIYKDSTLNREKIAERLGISTGYVSQLVNTVTGENFANYINQYRVEAVKKMIVDPEYENYNILALGLESGFTSKTTFYKAFKKVTGMTPNNYRNSQK</sequence>
<dbReference type="SUPFAM" id="SSF46689">
    <property type="entry name" value="Homeodomain-like"/>
    <property type="match status" value="1"/>
</dbReference>
<evidence type="ECO:0000313" key="6">
    <source>
        <dbReference type="EMBL" id="AXG72808.1"/>
    </source>
</evidence>
<accession>A0A345H898</accession>
<dbReference type="RefSeq" id="WP_114676571.1">
    <property type="nucleotide sequence ID" value="NZ_CP031188.1"/>
</dbReference>
<dbReference type="GO" id="GO:0003700">
    <property type="term" value="F:DNA-binding transcription factor activity"/>
    <property type="evidence" value="ECO:0007669"/>
    <property type="project" value="InterPro"/>
</dbReference>
<dbReference type="EMBL" id="CP031188">
    <property type="protein sequence ID" value="AXG72808.1"/>
    <property type="molecule type" value="Genomic_DNA"/>
</dbReference>
<evidence type="ECO:0000256" key="3">
    <source>
        <dbReference type="ARBA" id="ARBA00023163"/>
    </source>
</evidence>